<keyword evidence="13" id="KW-1185">Reference proteome</keyword>
<evidence type="ECO:0000256" key="10">
    <source>
        <dbReference type="ARBA" id="ARBA00047475"/>
    </source>
</evidence>
<keyword evidence="7" id="KW-0732">Signal</keyword>
<keyword evidence="4" id="KW-0328">Glycosyltransferase</keyword>
<evidence type="ECO:0000256" key="7">
    <source>
        <dbReference type="ARBA" id="ARBA00022729"/>
    </source>
</evidence>
<dbReference type="GO" id="GO:0016020">
    <property type="term" value="C:membrane"/>
    <property type="evidence" value="ECO:0007669"/>
    <property type="project" value="UniProtKB-SubCell"/>
</dbReference>
<evidence type="ECO:0000256" key="5">
    <source>
        <dbReference type="ARBA" id="ARBA00022679"/>
    </source>
</evidence>
<dbReference type="EnsemblMetazoa" id="CJA17650.1">
    <property type="protein sequence ID" value="CJA17650.1"/>
    <property type="gene ID" value="WBGene00136854"/>
</dbReference>
<keyword evidence="5" id="KW-0808">Transferase</keyword>
<evidence type="ECO:0000256" key="11">
    <source>
        <dbReference type="SAM" id="Phobius"/>
    </source>
</evidence>
<keyword evidence="9 11" id="KW-0472">Membrane</keyword>
<reference evidence="12" key="2">
    <citation type="submission" date="2022-06" db="UniProtKB">
        <authorList>
            <consortium name="EnsemblMetazoa"/>
        </authorList>
    </citation>
    <scope>IDENTIFICATION</scope>
    <source>
        <strain evidence="12">DF5081</strain>
    </source>
</reference>
<reference evidence="13" key="1">
    <citation type="submission" date="2010-08" db="EMBL/GenBank/DDBJ databases">
        <authorList>
            <consortium name="Caenorhabditis japonica Sequencing Consortium"/>
            <person name="Wilson R.K."/>
        </authorList>
    </citation>
    <scope>NUCLEOTIDE SEQUENCE [LARGE SCALE GENOMIC DNA]</scope>
    <source>
        <strain evidence="13">DF5081</strain>
    </source>
</reference>
<dbReference type="Gene3D" id="3.40.50.2000">
    <property type="entry name" value="Glycogen Phosphorylase B"/>
    <property type="match status" value="1"/>
</dbReference>
<sequence length="628" mass="71549">MHGSGFEESKSPKNNVVYGSGFETVPKPKAEKVIVGAGFEKPSLPTTKMRAVVTSRVEQGATNVHYLWILDKTVDGCFVSKSAYKIGHFFEGLFTENKNGQLKCQNYESGIETPIIPGGMDEENKIWFQVKIKNYRKSVNQVYATVQAEYFGEITLFRPIIESSQLNKSSVKTEKIIYIPPDEKVVEKMKQIDKFSGNLWTLDSTQPSAMRRKSASLAEFFVTQCRKVLQHREILETLRAENFDLAITEPVDGCAYALFEYLQIRAHITVLSCVRFDHVSDVISQPIVPSYVPSTQSFSSDQMSMFERFWNLVTFYYGRFTFANILDQEFELARQILGIERSWREVLPEASFILSNQIPILDFPAPTFDKIVPIGGFTVKKSEKSLKFDEKWDKILSLRRKNVLISFGSNAKSVDMPEEYRTSLLHVIQSMPDTTFIWKYEDPEPKFDLPENVFLSPWLPQNELLADKRITVFLTHGGLASVMELALTGKPSVMVPIFADQGRNAQMVKRHGSVFVLQKHELGKSELVKSALNSVLNDPKFQKNAEKLAEMLKMSPINAKETLVKHVEFAAKFGKLPTMDNYGRHQSFVVYYFLDIISVFVISVGLLIVLIVKMFKVLGWKSKKCKEE</sequence>
<dbReference type="EC" id="2.4.1.17" evidence="3"/>
<dbReference type="AlphaFoldDB" id="A0A8R1I7K0"/>
<dbReference type="CDD" id="cd03784">
    <property type="entry name" value="GT1_Gtf-like"/>
    <property type="match status" value="1"/>
</dbReference>
<dbReference type="InterPro" id="IPR004987">
    <property type="entry name" value="DUF272"/>
</dbReference>
<evidence type="ECO:0000256" key="9">
    <source>
        <dbReference type="ARBA" id="ARBA00023136"/>
    </source>
</evidence>
<dbReference type="FunFam" id="3.40.50.2000:FF:000038">
    <property type="entry name" value="UDP-GlucuronosylTransferase"/>
    <property type="match status" value="1"/>
</dbReference>
<dbReference type="SUPFAM" id="SSF53756">
    <property type="entry name" value="UDP-Glycosyltransferase/glycogen phosphorylase"/>
    <property type="match status" value="1"/>
</dbReference>
<evidence type="ECO:0000313" key="13">
    <source>
        <dbReference type="Proteomes" id="UP000005237"/>
    </source>
</evidence>
<evidence type="ECO:0000256" key="6">
    <source>
        <dbReference type="ARBA" id="ARBA00022692"/>
    </source>
</evidence>
<dbReference type="PANTHER" id="PTHR48043:SF26">
    <property type="entry name" value="UDP-GLUCURONOSYLTRANSFERASE"/>
    <property type="match status" value="1"/>
</dbReference>
<comment type="subcellular location">
    <subcellularLocation>
        <location evidence="1">Membrane</location>
        <topology evidence="1">Single-pass membrane protein</topology>
    </subcellularLocation>
</comment>
<dbReference type="GO" id="GO:0015020">
    <property type="term" value="F:glucuronosyltransferase activity"/>
    <property type="evidence" value="ECO:0007669"/>
    <property type="project" value="UniProtKB-EC"/>
</dbReference>
<keyword evidence="8 11" id="KW-1133">Transmembrane helix</keyword>
<accession>A0A8R1I7K0</accession>
<evidence type="ECO:0000313" key="12">
    <source>
        <dbReference type="EnsemblMetazoa" id="CJA17650.1"/>
    </source>
</evidence>
<dbReference type="Proteomes" id="UP000005237">
    <property type="component" value="Unassembled WGS sequence"/>
</dbReference>
<evidence type="ECO:0000256" key="4">
    <source>
        <dbReference type="ARBA" id="ARBA00022676"/>
    </source>
</evidence>
<keyword evidence="6 11" id="KW-0812">Transmembrane</keyword>
<dbReference type="InterPro" id="IPR002213">
    <property type="entry name" value="UDP_glucos_trans"/>
</dbReference>
<dbReference type="InterPro" id="IPR050271">
    <property type="entry name" value="UDP-glycosyltransferase"/>
</dbReference>
<evidence type="ECO:0000256" key="1">
    <source>
        <dbReference type="ARBA" id="ARBA00004167"/>
    </source>
</evidence>
<organism evidence="12 13">
    <name type="scientific">Caenorhabditis japonica</name>
    <dbReference type="NCBI Taxonomy" id="281687"/>
    <lineage>
        <taxon>Eukaryota</taxon>
        <taxon>Metazoa</taxon>
        <taxon>Ecdysozoa</taxon>
        <taxon>Nematoda</taxon>
        <taxon>Chromadorea</taxon>
        <taxon>Rhabditida</taxon>
        <taxon>Rhabditina</taxon>
        <taxon>Rhabditomorpha</taxon>
        <taxon>Rhabditoidea</taxon>
        <taxon>Rhabditidae</taxon>
        <taxon>Peloderinae</taxon>
        <taxon>Caenorhabditis</taxon>
    </lineage>
</organism>
<evidence type="ECO:0000256" key="3">
    <source>
        <dbReference type="ARBA" id="ARBA00012544"/>
    </source>
</evidence>
<evidence type="ECO:0000256" key="8">
    <source>
        <dbReference type="ARBA" id="ARBA00022989"/>
    </source>
</evidence>
<dbReference type="Pfam" id="PF03312">
    <property type="entry name" value="DUF272"/>
    <property type="match status" value="1"/>
</dbReference>
<protein>
    <recommendedName>
        <fullName evidence="3">glucuronosyltransferase</fullName>
        <ecNumber evidence="3">2.4.1.17</ecNumber>
    </recommendedName>
</protein>
<name>A0A8R1I7K0_CAEJA</name>
<feature type="transmembrane region" description="Helical" evidence="11">
    <location>
        <begin position="589"/>
        <end position="612"/>
    </location>
</feature>
<dbReference type="Pfam" id="PF00201">
    <property type="entry name" value="UDPGT"/>
    <property type="match status" value="1"/>
</dbReference>
<proteinExistence type="inferred from homology"/>
<comment type="similarity">
    <text evidence="2">Belongs to the UDP-glycosyltransferase family.</text>
</comment>
<evidence type="ECO:0000256" key="2">
    <source>
        <dbReference type="ARBA" id="ARBA00009995"/>
    </source>
</evidence>
<comment type="catalytic activity">
    <reaction evidence="10">
        <text>glucuronate acceptor + UDP-alpha-D-glucuronate = acceptor beta-D-glucuronoside + UDP + H(+)</text>
        <dbReference type="Rhea" id="RHEA:21032"/>
        <dbReference type="ChEBI" id="CHEBI:15378"/>
        <dbReference type="ChEBI" id="CHEBI:58052"/>
        <dbReference type="ChEBI" id="CHEBI:58223"/>
        <dbReference type="ChEBI" id="CHEBI:132367"/>
        <dbReference type="ChEBI" id="CHEBI:132368"/>
        <dbReference type="EC" id="2.4.1.17"/>
    </reaction>
</comment>
<dbReference type="PANTHER" id="PTHR48043">
    <property type="entry name" value="EG:EG0003.4 PROTEIN-RELATED"/>
    <property type="match status" value="1"/>
</dbReference>